<dbReference type="EMBL" id="NMQT01000172">
    <property type="protein sequence ID" value="OXM45107.1"/>
    <property type="molecule type" value="Genomic_DNA"/>
</dbReference>
<protein>
    <submittedName>
        <fullName evidence="1">Uncharacterized protein</fullName>
    </submittedName>
</protein>
<dbReference type="AlphaFoldDB" id="A0A229REP3"/>
<evidence type="ECO:0000313" key="1">
    <source>
        <dbReference type="EMBL" id="OXM45107.1"/>
    </source>
</evidence>
<gene>
    <name evidence="1" type="ORF">CFP71_39310</name>
</gene>
<reference evidence="1 2" key="1">
    <citation type="submission" date="2017-07" db="EMBL/GenBank/DDBJ databases">
        <title>Amycolatopsis thailandensis Genome sequencing and assembly.</title>
        <authorList>
            <person name="Kaur N."/>
            <person name="Mayilraj S."/>
        </authorList>
    </citation>
    <scope>NUCLEOTIDE SEQUENCE [LARGE SCALE GENOMIC DNA]</scope>
    <source>
        <strain evidence="1 2">JCM 16380</strain>
    </source>
</reference>
<organism evidence="1 2">
    <name type="scientific">Amycolatopsis thailandensis</name>
    <dbReference type="NCBI Taxonomy" id="589330"/>
    <lineage>
        <taxon>Bacteria</taxon>
        <taxon>Bacillati</taxon>
        <taxon>Actinomycetota</taxon>
        <taxon>Actinomycetes</taxon>
        <taxon>Pseudonocardiales</taxon>
        <taxon>Pseudonocardiaceae</taxon>
        <taxon>Amycolatopsis</taxon>
    </lineage>
</organism>
<dbReference type="RefSeq" id="WP_093938966.1">
    <property type="nucleotide sequence ID" value="NZ_NMQT01000172.1"/>
</dbReference>
<sequence length="716" mass="76459">MTTITGLSPSDRADALDQAIQAAGSITSDITVITTGHLPGTFPQTAAAALNVVERPADPLAEALRTRLRQGRPLLVVRGGRRSNADVAGTIADLLRHCPGLTVLAEAPAPLGVPGEQVVALPSAPGPFDAERVTRVARFSLHSRIFDTRMAAALAGTTQEDAETLLNGLTAEGLIQRDEDGWRLPPDIVELLPQPDSDALERRVRWAAKEAAELRALVETGGAWRDRFDFVADDLRATVRDRTEPDADVRQHEIARTLAGLLYARQLLAEARSAFELAATLAPDDRTAARDLRSAADVAMAEHRGEPAFALLQQAAARAERGGDPVGAAIALAYAVCVGNRFPATFTELVPHERLVELMHEAERVAPEGDPIAEAYLAAARAWNATGEKTTPDLDLTAIALNAARATDQPVLISAALDAVASADVTAGRFARAHHSCGERLSLLERLPRHEPNIGVEIVDTLHVVPLVALAAGRLPEAVLAAEESWKDPFRGLYMRAGKLVVPLVLSGHLDRALEYAEISWDAWQRLGGPPARWMAPAALAAGMANALRGNVSQYDAWARRALTLSEPGVHSGLRESFEAFVRPRVALHQGDVESAMSTSLTPKGGWYDSAHQFYDAYAWAVAAESAIVAGDPRAGELLSAAEPAAAENLWAAACLARARGRLHDDRAALEEAVNGWQAIGARFELACTLSLLPDRRDEATSRLAALGCRLPVSPL</sequence>
<proteinExistence type="predicted"/>
<keyword evidence="2" id="KW-1185">Reference proteome</keyword>
<comment type="caution">
    <text evidence="1">The sequence shown here is derived from an EMBL/GenBank/DDBJ whole genome shotgun (WGS) entry which is preliminary data.</text>
</comment>
<dbReference type="OrthoDB" id="33864at2"/>
<accession>A0A229REP3</accession>
<name>A0A229REP3_9PSEU</name>
<dbReference type="Proteomes" id="UP000215223">
    <property type="component" value="Unassembled WGS sequence"/>
</dbReference>
<evidence type="ECO:0000313" key="2">
    <source>
        <dbReference type="Proteomes" id="UP000215223"/>
    </source>
</evidence>